<name>A0A2M9YD04_9LEPT</name>
<gene>
    <name evidence="2" type="ORF">CH362_08380</name>
</gene>
<dbReference type="SUPFAM" id="SSF52096">
    <property type="entry name" value="ClpP/crotonase"/>
    <property type="match status" value="1"/>
</dbReference>
<dbReference type="AlphaFoldDB" id="A0A2M9YD04"/>
<proteinExistence type="inferred from homology"/>
<dbReference type="InterPro" id="IPR001753">
    <property type="entry name" value="Enoyl-CoA_hydra/iso"/>
</dbReference>
<dbReference type="EMBL" id="NPDR01000003">
    <property type="protein sequence ID" value="PJZ49343.1"/>
    <property type="molecule type" value="Genomic_DNA"/>
</dbReference>
<accession>A0A2M9YD04</accession>
<dbReference type="Proteomes" id="UP000231926">
    <property type="component" value="Unassembled WGS sequence"/>
</dbReference>
<keyword evidence="3" id="KW-1185">Reference proteome</keyword>
<dbReference type="Gene3D" id="3.90.226.10">
    <property type="entry name" value="2-enoyl-CoA Hydratase, Chain A, domain 1"/>
    <property type="match status" value="1"/>
</dbReference>
<comment type="similarity">
    <text evidence="1">Belongs to the enoyl-CoA hydratase/isomerase family.</text>
</comment>
<dbReference type="OrthoDB" id="9775794at2"/>
<dbReference type="PANTHER" id="PTHR43802">
    <property type="entry name" value="ENOYL-COA HYDRATASE"/>
    <property type="match status" value="1"/>
</dbReference>
<dbReference type="GO" id="GO:0003824">
    <property type="term" value="F:catalytic activity"/>
    <property type="evidence" value="ECO:0007669"/>
    <property type="project" value="UniProtKB-ARBA"/>
</dbReference>
<reference evidence="2 3" key="1">
    <citation type="submission" date="2017-07" db="EMBL/GenBank/DDBJ databases">
        <title>Leptospira spp. isolated from tropical soils.</title>
        <authorList>
            <person name="Thibeaux R."/>
            <person name="Iraola G."/>
            <person name="Ferres I."/>
            <person name="Bierque E."/>
            <person name="Girault D."/>
            <person name="Soupe-Gilbert M.-E."/>
            <person name="Picardeau M."/>
            <person name="Goarant C."/>
        </authorList>
    </citation>
    <scope>NUCLEOTIDE SEQUENCE [LARGE SCALE GENOMIC DNA]</scope>
    <source>
        <strain evidence="2 3">FH4-C-A2</strain>
    </source>
</reference>
<sequence length="276" mass="30849">MDLVLYVGMSELPLITNIHEVPGGKIFQITMNRPEVHNAVNKEMADLFLEAWKTFQRDPELTVAVLHGAGDKAFCSGADLSGLDKMANLYLNQEEREEYAKNDPGPLGGSRIVQKKPVITVSHGYTYAGGLELFCHGHIRIAEPQAIFSVACRRWGVPLVDGGTVYLPRLLGWGSALPLILTGQRIRAERAYQLGLVWELVKKGKGLERAFSYATQLCKQPRDAMFADLNSALEGWNLPLQQALTIEARNTFPVMESKSTKEGVKRFLDGDRFWFR</sequence>
<organism evidence="2 3">
    <name type="scientific">Leptospira saintgironsiae</name>
    <dbReference type="NCBI Taxonomy" id="2023183"/>
    <lineage>
        <taxon>Bacteria</taxon>
        <taxon>Pseudomonadati</taxon>
        <taxon>Spirochaetota</taxon>
        <taxon>Spirochaetia</taxon>
        <taxon>Leptospirales</taxon>
        <taxon>Leptospiraceae</taxon>
        <taxon>Leptospira</taxon>
    </lineage>
</organism>
<protein>
    <submittedName>
        <fullName evidence="2">Enoyl-CoA hydratase</fullName>
    </submittedName>
</protein>
<comment type="caution">
    <text evidence="2">The sequence shown here is derived from an EMBL/GenBank/DDBJ whole genome shotgun (WGS) entry which is preliminary data.</text>
</comment>
<dbReference type="PANTHER" id="PTHR43802:SF1">
    <property type="entry name" value="IP11341P-RELATED"/>
    <property type="match status" value="1"/>
</dbReference>
<dbReference type="Gene3D" id="1.10.287.2460">
    <property type="match status" value="1"/>
</dbReference>
<dbReference type="CDD" id="cd06558">
    <property type="entry name" value="crotonase-like"/>
    <property type="match status" value="1"/>
</dbReference>
<evidence type="ECO:0000313" key="2">
    <source>
        <dbReference type="EMBL" id="PJZ49343.1"/>
    </source>
</evidence>
<evidence type="ECO:0000256" key="1">
    <source>
        <dbReference type="ARBA" id="ARBA00005254"/>
    </source>
</evidence>
<dbReference type="InterPro" id="IPR029045">
    <property type="entry name" value="ClpP/crotonase-like_dom_sf"/>
</dbReference>
<evidence type="ECO:0000313" key="3">
    <source>
        <dbReference type="Proteomes" id="UP000231926"/>
    </source>
</evidence>
<dbReference type="Pfam" id="PF00378">
    <property type="entry name" value="ECH_1"/>
    <property type="match status" value="1"/>
</dbReference>